<keyword evidence="13" id="KW-0732">Signal</keyword>
<evidence type="ECO:0000256" key="9">
    <source>
        <dbReference type="ARBA" id="ARBA00023136"/>
    </source>
</evidence>
<keyword evidence="7" id="KW-0406">Ion transport</keyword>
<proteinExistence type="inferred from homology"/>
<dbReference type="Gene3D" id="2.40.170.20">
    <property type="entry name" value="TonB-dependent receptor, beta-barrel domain"/>
    <property type="match status" value="2"/>
</dbReference>
<dbReference type="SUPFAM" id="SSF56935">
    <property type="entry name" value="Porins"/>
    <property type="match status" value="1"/>
</dbReference>
<gene>
    <name evidence="16" type="ORF">SAMN06295920_12222</name>
</gene>
<dbReference type="InterPro" id="IPR000531">
    <property type="entry name" value="Beta-barrel_TonB"/>
</dbReference>
<feature type="domain" description="TonB-dependent receptor plug" evidence="15">
    <location>
        <begin position="50"/>
        <end position="162"/>
    </location>
</feature>
<dbReference type="PROSITE" id="PS52016">
    <property type="entry name" value="TONB_DEPENDENT_REC_3"/>
    <property type="match status" value="1"/>
</dbReference>
<evidence type="ECO:0000259" key="14">
    <source>
        <dbReference type="Pfam" id="PF00593"/>
    </source>
</evidence>
<keyword evidence="8 12" id="KW-0798">TonB box</keyword>
<evidence type="ECO:0000256" key="7">
    <source>
        <dbReference type="ARBA" id="ARBA00023065"/>
    </source>
</evidence>
<evidence type="ECO:0000256" key="13">
    <source>
        <dbReference type="SAM" id="SignalP"/>
    </source>
</evidence>
<dbReference type="GO" id="GO:0006826">
    <property type="term" value="P:iron ion transport"/>
    <property type="evidence" value="ECO:0007669"/>
    <property type="project" value="UniProtKB-KW"/>
</dbReference>
<accession>A0A1T5GWM9</accession>
<feature type="chain" id="PRO_5012075137" evidence="13">
    <location>
        <begin position="26"/>
        <end position="860"/>
    </location>
</feature>
<comment type="similarity">
    <text evidence="11 12">Belongs to the TonB-dependent receptor family.</text>
</comment>
<organism evidence="16 17">
    <name type="scientific">Rhizorhabdus histidinilytica</name>
    <dbReference type="NCBI Taxonomy" id="439228"/>
    <lineage>
        <taxon>Bacteria</taxon>
        <taxon>Pseudomonadati</taxon>
        <taxon>Pseudomonadota</taxon>
        <taxon>Alphaproteobacteria</taxon>
        <taxon>Sphingomonadales</taxon>
        <taxon>Sphingomonadaceae</taxon>
        <taxon>Rhizorhabdus</taxon>
    </lineage>
</organism>
<comment type="subcellular location">
    <subcellularLocation>
        <location evidence="1 11">Cell outer membrane</location>
        <topology evidence="1 11">Multi-pass membrane protein</topology>
    </subcellularLocation>
</comment>
<keyword evidence="6" id="KW-0408">Iron</keyword>
<dbReference type="GO" id="GO:0009279">
    <property type="term" value="C:cell outer membrane"/>
    <property type="evidence" value="ECO:0007669"/>
    <property type="project" value="UniProtKB-SubCell"/>
</dbReference>
<sequence length="860" mass="93434">MPYRQLLIVSSSLLALVPATAWAQAAETTSEAVGGIEEIVVTAQKRAQNVQDVPIAISAFTANALKERAVADVASLSNIAPNVTLDAGTPFSGSSSVLSAYIRGIGQNDFAANLDPGVGVYLDGIYLARTVGANLDLPDVERIEVLKGPQGTLFGRNTIGGAISVVTRDPGREFSFRGDITTGRFNRLDINASVDLPITDAIGLSLTGSSRKRDGYLKRIPFPNAGNFAVDSNAAFRSNGYDSASKEGGQSEWSLRGKLKWEASERLTVRISGDYLRQDQQGTANKLLATTEDQPYVFAPTADRALVIPGLGATALYDGASGLAPNGFNFAGLYNFCIGSTPGEIAARNATALCGARGTPLNPGQVIGGLAGVNVDADPSNDRLPFDGRYLLADKDKSYATGLNFSRMRVWGLSMTLDYELSDAMSIKSITGYRRLRWETGLDADGAPVRALEFSFSLRNWQFSQELQLTGHAFDEKLKYVVGGYYFKERSFLSDYVTFDQGLLQIYGPNLLHTKNYAFFGQIDYELSPLISFTLGGRYTKESKDFNGGQSDLNGFNYKLFNCPVYGDPCTTALGFPSPSEPLRYYVPQTQYRKFNNFAPKLGVQLHPTDDVMVYGSWSRGYKTGGWTTRLSNPLPTAASFSPEKAESFELGVKSEFFARRLQLNAAVFTTKYDGIQLNFQQGVSPTIQNAGDARIKGFEVELVAAPAAGLTINASVGYSDAYYTSVLPQAQVAPNPLQAGVFPGAPLPKTPKWKFNVSPRYEYLLPNDGALIALVDYTRTSKVWNDSERAYALLRPSTDQLNASLSYRAPGNRWTFTVGGVNLTNDRYLVSGGNQTAAGLLFGTYNRPTEWYARVGVKF</sequence>
<keyword evidence="16" id="KW-0675">Receptor</keyword>
<name>A0A1T5GWM9_9SPHN</name>
<keyword evidence="17" id="KW-1185">Reference proteome</keyword>
<dbReference type="EMBL" id="FUYM01000022">
    <property type="protein sequence ID" value="SKC12781.1"/>
    <property type="molecule type" value="Genomic_DNA"/>
</dbReference>
<feature type="signal peptide" evidence="13">
    <location>
        <begin position="1"/>
        <end position="25"/>
    </location>
</feature>
<keyword evidence="5 11" id="KW-0812">Transmembrane</keyword>
<feature type="domain" description="TonB-dependent receptor-like beta-barrel" evidence="14">
    <location>
        <begin position="376"/>
        <end position="824"/>
    </location>
</feature>
<dbReference type="PANTHER" id="PTHR32552:SF81">
    <property type="entry name" value="TONB-DEPENDENT OUTER MEMBRANE RECEPTOR"/>
    <property type="match status" value="1"/>
</dbReference>
<evidence type="ECO:0000313" key="17">
    <source>
        <dbReference type="Proteomes" id="UP000189818"/>
    </source>
</evidence>
<dbReference type="InterPro" id="IPR036942">
    <property type="entry name" value="Beta-barrel_TonB_sf"/>
</dbReference>
<evidence type="ECO:0000256" key="8">
    <source>
        <dbReference type="ARBA" id="ARBA00023077"/>
    </source>
</evidence>
<dbReference type="InterPro" id="IPR039426">
    <property type="entry name" value="TonB-dep_rcpt-like"/>
</dbReference>
<evidence type="ECO:0000256" key="4">
    <source>
        <dbReference type="ARBA" id="ARBA00022496"/>
    </source>
</evidence>
<keyword evidence="3 11" id="KW-1134">Transmembrane beta strand</keyword>
<evidence type="ECO:0000313" key="16">
    <source>
        <dbReference type="EMBL" id="SKC12781.1"/>
    </source>
</evidence>
<evidence type="ECO:0000256" key="6">
    <source>
        <dbReference type="ARBA" id="ARBA00023004"/>
    </source>
</evidence>
<dbReference type="Pfam" id="PF00593">
    <property type="entry name" value="TonB_dep_Rec_b-barrel"/>
    <property type="match status" value="1"/>
</dbReference>
<evidence type="ECO:0000256" key="12">
    <source>
        <dbReference type="RuleBase" id="RU003357"/>
    </source>
</evidence>
<evidence type="ECO:0000256" key="2">
    <source>
        <dbReference type="ARBA" id="ARBA00022448"/>
    </source>
</evidence>
<reference evidence="17" key="1">
    <citation type="submission" date="2017-02" db="EMBL/GenBank/DDBJ databases">
        <authorList>
            <person name="Varghese N."/>
            <person name="Submissions S."/>
        </authorList>
    </citation>
    <scope>NUCLEOTIDE SEQUENCE [LARGE SCALE GENOMIC DNA]</scope>
    <source>
        <strain evidence="17">UM2</strain>
    </source>
</reference>
<dbReference type="Proteomes" id="UP000189818">
    <property type="component" value="Unassembled WGS sequence"/>
</dbReference>
<dbReference type="PANTHER" id="PTHR32552">
    <property type="entry name" value="FERRICHROME IRON RECEPTOR-RELATED"/>
    <property type="match status" value="1"/>
</dbReference>
<evidence type="ECO:0000256" key="5">
    <source>
        <dbReference type="ARBA" id="ARBA00022692"/>
    </source>
</evidence>
<evidence type="ECO:0000256" key="11">
    <source>
        <dbReference type="PROSITE-ProRule" id="PRU01360"/>
    </source>
</evidence>
<protein>
    <submittedName>
        <fullName evidence="16">Outer membrane receptor proteins, mostly Fe transport</fullName>
    </submittedName>
</protein>
<keyword evidence="2 11" id="KW-0813">Transport</keyword>
<dbReference type="STRING" id="439228.SAMN06295920_12222"/>
<evidence type="ECO:0000259" key="15">
    <source>
        <dbReference type="Pfam" id="PF07715"/>
    </source>
</evidence>
<dbReference type="Pfam" id="PF07715">
    <property type="entry name" value="Plug"/>
    <property type="match status" value="1"/>
</dbReference>
<keyword evidence="10 11" id="KW-0998">Cell outer membrane</keyword>
<dbReference type="RefSeq" id="WP_079651053.1">
    <property type="nucleotide sequence ID" value="NZ_FUYM01000022.1"/>
</dbReference>
<dbReference type="InterPro" id="IPR012910">
    <property type="entry name" value="Plug_dom"/>
</dbReference>
<dbReference type="AlphaFoldDB" id="A0A1T5GWM9"/>
<evidence type="ECO:0000256" key="3">
    <source>
        <dbReference type="ARBA" id="ARBA00022452"/>
    </source>
</evidence>
<keyword evidence="9 11" id="KW-0472">Membrane</keyword>
<keyword evidence="4" id="KW-0410">Iron transport</keyword>
<dbReference type="OrthoDB" id="9760333at2"/>
<evidence type="ECO:0000256" key="1">
    <source>
        <dbReference type="ARBA" id="ARBA00004571"/>
    </source>
</evidence>
<evidence type="ECO:0000256" key="10">
    <source>
        <dbReference type="ARBA" id="ARBA00023237"/>
    </source>
</evidence>